<organism evidence="1 2">
    <name type="scientific">Nitzschia inconspicua</name>
    <dbReference type="NCBI Taxonomy" id="303405"/>
    <lineage>
        <taxon>Eukaryota</taxon>
        <taxon>Sar</taxon>
        <taxon>Stramenopiles</taxon>
        <taxon>Ochrophyta</taxon>
        <taxon>Bacillariophyta</taxon>
        <taxon>Bacillariophyceae</taxon>
        <taxon>Bacillariophycidae</taxon>
        <taxon>Bacillariales</taxon>
        <taxon>Bacillariaceae</taxon>
        <taxon>Nitzschia</taxon>
    </lineage>
</organism>
<gene>
    <name evidence="1" type="ORF">IV203_035024</name>
</gene>
<evidence type="ECO:0000313" key="2">
    <source>
        <dbReference type="Proteomes" id="UP000693970"/>
    </source>
</evidence>
<proteinExistence type="predicted"/>
<protein>
    <submittedName>
        <fullName evidence="1">Uncharacterized protein</fullName>
    </submittedName>
</protein>
<dbReference type="Proteomes" id="UP000693970">
    <property type="component" value="Unassembled WGS sequence"/>
</dbReference>
<name>A0A9K3LFF7_9STRA</name>
<reference evidence="1" key="1">
    <citation type="journal article" date="2021" name="Sci. Rep.">
        <title>Diploid genomic architecture of Nitzschia inconspicua, an elite biomass production diatom.</title>
        <authorList>
            <person name="Oliver A."/>
            <person name="Podell S."/>
            <person name="Pinowska A."/>
            <person name="Traller J.C."/>
            <person name="Smith S.R."/>
            <person name="McClure R."/>
            <person name="Beliaev A."/>
            <person name="Bohutskyi P."/>
            <person name="Hill E.A."/>
            <person name="Rabines A."/>
            <person name="Zheng H."/>
            <person name="Allen L.Z."/>
            <person name="Kuo A."/>
            <person name="Grigoriev I.V."/>
            <person name="Allen A.E."/>
            <person name="Hazlebeck D."/>
            <person name="Allen E.E."/>
        </authorList>
    </citation>
    <scope>NUCLEOTIDE SEQUENCE</scope>
    <source>
        <strain evidence="1">Hildebrandi</strain>
    </source>
</reference>
<evidence type="ECO:0000313" key="1">
    <source>
        <dbReference type="EMBL" id="KAG7359926.1"/>
    </source>
</evidence>
<sequence>MADTPLAGSSVKPPGRMTIYVIPPSVLAYKDRTSSPPLIFSSMIPPSKFRNLYTAESGLVTPPQLTITR</sequence>
<reference evidence="1" key="2">
    <citation type="submission" date="2021-04" db="EMBL/GenBank/DDBJ databases">
        <authorList>
            <person name="Podell S."/>
        </authorList>
    </citation>
    <scope>NUCLEOTIDE SEQUENCE</scope>
    <source>
        <strain evidence="1">Hildebrandi</strain>
    </source>
</reference>
<comment type="caution">
    <text evidence="1">The sequence shown here is derived from an EMBL/GenBank/DDBJ whole genome shotgun (WGS) entry which is preliminary data.</text>
</comment>
<dbReference type="AlphaFoldDB" id="A0A9K3LFF7"/>
<accession>A0A9K3LFF7</accession>
<dbReference type="EMBL" id="JAGRRH010000013">
    <property type="protein sequence ID" value="KAG7359926.1"/>
    <property type="molecule type" value="Genomic_DNA"/>
</dbReference>
<keyword evidence="2" id="KW-1185">Reference proteome</keyword>